<dbReference type="GO" id="GO:0006006">
    <property type="term" value="P:glucose metabolic process"/>
    <property type="evidence" value="ECO:0007669"/>
    <property type="project" value="TreeGrafter"/>
</dbReference>
<dbReference type="SUPFAM" id="SSF74650">
    <property type="entry name" value="Galactose mutarotase-like"/>
    <property type="match status" value="1"/>
</dbReference>
<protein>
    <submittedName>
        <fullName evidence="1">Aldose 1-epimerase</fullName>
    </submittedName>
</protein>
<dbReference type="InterPro" id="IPR011013">
    <property type="entry name" value="Gal_mutarotase_sf_dom"/>
</dbReference>
<comment type="caution">
    <text evidence="1">The sequence shown here is derived from an EMBL/GenBank/DDBJ whole genome shotgun (WGS) entry which is preliminary data.</text>
</comment>
<dbReference type="GO" id="GO:0030246">
    <property type="term" value="F:carbohydrate binding"/>
    <property type="evidence" value="ECO:0007669"/>
    <property type="project" value="InterPro"/>
</dbReference>
<dbReference type="GO" id="GO:0033499">
    <property type="term" value="P:galactose catabolic process via UDP-galactose, Leloir pathway"/>
    <property type="evidence" value="ECO:0007669"/>
    <property type="project" value="TreeGrafter"/>
</dbReference>
<gene>
    <name evidence="1" type="ORF">ENS64_08285</name>
</gene>
<dbReference type="InterPro" id="IPR008183">
    <property type="entry name" value="Aldose_1/G6P_1-epimerase"/>
</dbReference>
<dbReference type="Gene3D" id="2.70.98.10">
    <property type="match status" value="1"/>
</dbReference>
<dbReference type="EMBL" id="DSVQ01000012">
    <property type="protein sequence ID" value="HGT39245.1"/>
    <property type="molecule type" value="Genomic_DNA"/>
</dbReference>
<name>A0A7C4QPQ0_9PLAN</name>
<reference evidence="1" key="1">
    <citation type="journal article" date="2020" name="mSystems">
        <title>Genome- and Community-Level Interaction Insights into Carbon Utilization and Element Cycling Functions of Hydrothermarchaeota in Hydrothermal Sediment.</title>
        <authorList>
            <person name="Zhou Z."/>
            <person name="Liu Y."/>
            <person name="Xu W."/>
            <person name="Pan J."/>
            <person name="Luo Z.H."/>
            <person name="Li M."/>
        </authorList>
    </citation>
    <scope>NUCLEOTIDE SEQUENCE [LARGE SCALE GENOMIC DNA]</scope>
    <source>
        <strain evidence="1">SpSt-508</strain>
    </source>
</reference>
<evidence type="ECO:0000313" key="1">
    <source>
        <dbReference type="EMBL" id="HGT39245.1"/>
    </source>
</evidence>
<accession>A0A7C4QPQ0</accession>
<dbReference type="GO" id="GO:0004034">
    <property type="term" value="F:aldose 1-epimerase activity"/>
    <property type="evidence" value="ECO:0007669"/>
    <property type="project" value="TreeGrafter"/>
</dbReference>
<dbReference type="PANTHER" id="PTHR10091:SF45">
    <property type="entry name" value="ALDOSE 1-EPIMERASE"/>
    <property type="match status" value="1"/>
</dbReference>
<sequence>MAVVTIRDEQTGSTARILPDLGFNCFSFQAQVGDLTVEVLDAVPGFEAGGQRPSGSGIPILFPFPNRIRAGRFTWENREYVLPGTDKWGNAIHGFCLDRPWRVLEQGPNFVTGQFQLSVDAPDRLPLWPADFVLEVDYELLHNRLRANFRIINASQRHSLPWGLGTHPYFRLPLSPESRWEDCVVEVPASHYWELKDCLPTGRILPVDETRDLQEGAYVNGLKLDDVLTEVACVGPQFDVLVMDERAGLQVVQTCPPIFREVVVFTPPNRQAICLEPYTCVTDAVNLAARGLDSGWRKLSPGGEFHTWIDLSVGPVFV</sequence>
<dbReference type="Pfam" id="PF01263">
    <property type="entry name" value="Aldose_epim"/>
    <property type="match status" value="1"/>
</dbReference>
<proteinExistence type="predicted"/>
<dbReference type="CDD" id="cd01081">
    <property type="entry name" value="Aldose_epim"/>
    <property type="match status" value="1"/>
</dbReference>
<organism evidence="1">
    <name type="scientific">Schlesneria paludicola</name>
    <dbReference type="NCBI Taxonomy" id="360056"/>
    <lineage>
        <taxon>Bacteria</taxon>
        <taxon>Pseudomonadati</taxon>
        <taxon>Planctomycetota</taxon>
        <taxon>Planctomycetia</taxon>
        <taxon>Planctomycetales</taxon>
        <taxon>Planctomycetaceae</taxon>
        <taxon>Schlesneria</taxon>
    </lineage>
</organism>
<dbReference type="AlphaFoldDB" id="A0A7C4QPQ0"/>
<dbReference type="PANTHER" id="PTHR10091">
    <property type="entry name" value="ALDOSE-1-EPIMERASE"/>
    <property type="match status" value="1"/>
</dbReference>
<dbReference type="InterPro" id="IPR014718">
    <property type="entry name" value="GH-type_carb-bd"/>
</dbReference>